<evidence type="ECO:0000256" key="4">
    <source>
        <dbReference type="ARBA" id="ARBA00022452"/>
    </source>
</evidence>
<feature type="region of interest" description="Disordered" evidence="8">
    <location>
        <begin position="88"/>
        <end position="107"/>
    </location>
</feature>
<dbReference type="GO" id="GO:0015288">
    <property type="term" value="F:porin activity"/>
    <property type="evidence" value="ECO:0007669"/>
    <property type="project" value="TreeGrafter"/>
</dbReference>
<protein>
    <submittedName>
        <fullName evidence="10">Type I secretion protein TolC</fullName>
    </submittedName>
</protein>
<dbReference type="Gene3D" id="1.20.1600.10">
    <property type="entry name" value="Outer membrane efflux proteins (OEP)"/>
    <property type="match status" value="1"/>
</dbReference>
<evidence type="ECO:0000256" key="2">
    <source>
        <dbReference type="ARBA" id="ARBA00007613"/>
    </source>
</evidence>
<evidence type="ECO:0000256" key="1">
    <source>
        <dbReference type="ARBA" id="ARBA00004442"/>
    </source>
</evidence>
<evidence type="ECO:0000313" key="10">
    <source>
        <dbReference type="EMBL" id="PZQ48651.1"/>
    </source>
</evidence>
<comment type="caution">
    <text evidence="10">The sequence shown here is derived from an EMBL/GenBank/DDBJ whole genome shotgun (WGS) entry which is preliminary data.</text>
</comment>
<evidence type="ECO:0000313" key="11">
    <source>
        <dbReference type="Proteomes" id="UP000249417"/>
    </source>
</evidence>
<sequence>MAYQKGPTMTNTALKFSAFTLACALMVSASFPAFSQEKPTEMSLSQAVSTGVMTNPEYGRVAASRRATDEELNQAKALYLPSIDARADGGFERTDSPSTRSTGDDDKTFKKYDAQLTLTQMLFDGWSTKYENRRQKNRVQSSAYRVKETSELTGLDIVEAFLEVMRQRELLTITRDNVAEHVAIMGMIEEGVNAGRSTAADLEQIKARLAAARAQESTTRQSLRNAESNFQQQVGDMPKDLVMPAVPVDAISADVEAEVKAAEAQSPTLDVRESDIEVARDELAGTRSTLYPQFDLQLGGRQGHNIGGIDGRDRSASALVVMNWNLYRGGGDVARIREFKHRHQQTKEERASAARQIENDVRQTWASMVSAGERAKEFANQAAANGEVVRAYKDQFNLDRRTLLDVLDSQNELFVSRSNTINAEFLEIFSVFRLLALKGQLLPTLGVAYPEESKLIEVSNPPAEK</sequence>
<dbReference type="GO" id="GO:0015562">
    <property type="term" value="F:efflux transmembrane transporter activity"/>
    <property type="evidence" value="ECO:0007669"/>
    <property type="project" value="InterPro"/>
</dbReference>
<feature type="signal peptide" evidence="9">
    <location>
        <begin position="1"/>
        <end position="35"/>
    </location>
</feature>
<keyword evidence="3" id="KW-0813">Transport</keyword>
<evidence type="ECO:0000256" key="8">
    <source>
        <dbReference type="SAM" id="MobiDB-lite"/>
    </source>
</evidence>
<keyword evidence="7" id="KW-0998">Cell outer membrane</keyword>
<dbReference type="PANTHER" id="PTHR30026:SF22">
    <property type="entry name" value="OUTER MEMBRANE EFFLUX PROTEIN"/>
    <property type="match status" value="1"/>
</dbReference>
<keyword evidence="4" id="KW-1134">Transmembrane beta strand</keyword>
<dbReference type="PANTHER" id="PTHR30026">
    <property type="entry name" value="OUTER MEMBRANE PROTEIN TOLC"/>
    <property type="match status" value="1"/>
</dbReference>
<evidence type="ECO:0000256" key="9">
    <source>
        <dbReference type="SAM" id="SignalP"/>
    </source>
</evidence>
<name>A0A2W5N573_9BACT</name>
<evidence type="ECO:0000256" key="5">
    <source>
        <dbReference type="ARBA" id="ARBA00022692"/>
    </source>
</evidence>
<keyword evidence="5" id="KW-0812">Transmembrane</keyword>
<evidence type="ECO:0000256" key="3">
    <source>
        <dbReference type="ARBA" id="ARBA00022448"/>
    </source>
</evidence>
<accession>A0A2W5N573</accession>
<dbReference type="GO" id="GO:0009279">
    <property type="term" value="C:cell outer membrane"/>
    <property type="evidence" value="ECO:0007669"/>
    <property type="project" value="UniProtKB-SubCell"/>
</dbReference>
<dbReference type="InterPro" id="IPR010130">
    <property type="entry name" value="T1SS_OMP_TolC"/>
</dbReference>
<dbReference type="Proteomes" id="UP000249417">
    <property type="component" value="Unassembled WGS sequence"/>
</dbReference>
<feature type="chain" id="PRO_5016130969" evidence="9">
    <location>
        <begin position="36"/>
        <end position="465"/>
    </location>
</feature>
<dbReference type="InterPro" id="IPR051906">
    <property type="entry name" value="TolC-like"/>
</dbReference>
<keyword evidence="6" id="KW-0472">Membrane</keyword>
<dbReference type="EMBL" id="QFQB01000004">
    <property type="protein sequence ID" value="PZQ48651.1"/>
    <property type="molecule type" value="Genomic_DNA"/>
</dbReference>
<organism evidence="10 11">
    <name type="scientific">Micavibrio aeruginosavorus</name>
    <dbReference type="NCBI Taxonomy" id="349221"/>
    <lineage>
        <taxon>Bacteria</taxon>
        <taxon>Pseudomonadati</taxon>
        <taxon>Bdellovibrionota</taxon>
        <taxon>Bdellovibrionia</taxon>
        <taxon>Bdellovibrionales</taxon>
        <taxon>Pseudobdellovibrionaceae</taxon>
        <taxon>Micavibrio</taxon>
    </lineage>
</organism>
<dbReference type="GO" id="GO:1990281">
    <property type="term" value="C:efflux pump complex"/>
    <property type="evidence" value="ECO:0007669"/>
    <property type="project" value="TreeGrafter"/>
</dbReference>
<dbReference type="SUPFAM" id="SSF56954">
    <property type="entry name" value="Outer membrane efflux proteins (OEP)"/>
    <property type="match status" value="1"/>
</dbReference>
<proteinExistence type="inferred from homology"/>
<comment type="subcellular location">
    <subcellularLocation>
        <location evidence="1">Cell outer membrane</location>
    </subcellularLocation>
</comment>
<comment type="similarity">
    <text evidence="2">Belongs to the outer membrane factor (OMF) (TC 1.B.17) family.</text>
</comment>
<gene>
    <name evidence="10" type="ORF">DI551_01400</name>
</gene>
<dbReference type="Pfam" id="PF02321">
    <property type="entry name" value="OEP"/>
    <property type="match status" value="2"/>
</dbReference>
<evidence type="ECO:0000256" key="7">
    <source>
        <dbReference type="ARBA" id="ARBA00023237"/>
    </source>
</evidence>
<dbReference type="InterPro" id="IPR003423">
    <property type="entry name" value="OMP_efflux"/>
</dbReference>
<reference evidence="10 11" key="1">
    <citation type="submission" date="2017-08" db="EMBL/GenBank/DDBJ databases">
        <title>Infants hospitalized years apart are colonized by the same room-sourced microbial strains.</title>
        <authorList>
            <person name="Brooks B."/>
            <person name="Olm M.R."/>
            <person name="Firek B.A."/>
            <person name="Baker R."/>
            <person name="Thomas B.C."/>
            <person name="Morowitz M.J."/>
            <person name="Banfield J.F."/>
        </authorList>
    </citation>
    <scope>NUCLEOTIDE SEQUENCE [LARGE SCALE GENOMIC DNA]</scope>
    <source>
        <strain evidence="10">S2_005_002_R2_29</strain>
    </source>
</reference>
<keyword evidence="9" id="KW-0732">Signal</keyword>
<evidence type="ECO:0000256" key="6">
    <source>
        <dbReference type="ARBA" id="ARBA00023136"/>
    </source>
</evidence>
<dbReference type="NCBIfam" id="TIGR01844">
    <property type="entry name" value="type_I_sec_TolC"/>
    <property type="match status" value="1"/>
</dbReference>
<dbReference type="AlphaFoldDB" id="A0A2W5N573"/>